<evidence type="ECO:0000256" key="5">
    <source>
        <dbReference type="ARBA" id="ARBA00023136"/>
    </source>
</evidence>
<dbReference type="CDD" id="cd16380">
    <property type="entry name" value="YitT_C"/>
    <property type="match status" value="1"/>
</dbReference>
<feature type="region of interest" description="Disordered" evidence="6">
    <location>
        <begin position="1"/>
        <end position="34"/>
    </location>
</feature>
<keyword evidence="5 7" id="KW-0472">Membrane</keyword>
<name>A0A9D1SIU0_9FIRM</name>
<dbReference type="Pfam" id="PF10035">
    <property type="entry name" value="DUF2179"/>
    <property type="match status" value="1"/>
</dbReference>
<feature type="transmembrane region" description="Helical" evidence="7">
    <location>
        <begin position="92"/>
        <end position="112"/>
    </location>
</feature>
<evidence type="ECO:0000313" key="9">
    <source>
        <dbReference type="EMBL" id="HIU61223.1"/>
    </source>
</evidence>
<evidence type="ECO:0000256" key="2">
    <source>
        <dbReference type="ARBA" id="ARBA00022475"/>
    </source>
</evidence>
<dbReference type="Gene3D" id="3.30.70.120">
    <property type="match status" value="1"/>
</dbReference>
<dbReference type="InterPro" id="IPR015867">
    <property type="entry name" value="N-reg_PII/ATP_PRibTrfase_C"/>
</dbReference>
<protein>
    <submittedName>
        <fullName evidence="9">YitT family protein</fullName>
    </submittedName>
</protein>
<feature type="domain" description="DUF2179" evidence="8">
    <location>
        <begin position="276"/>
        <end position="329"/>
    </location>
</feature>
<comment type="subcellular location">
    <subcellularLocation>
        <location evidence="1">Cell membrane</location>
        <topology evidence="1">Multi-pass membrane protein</topology>
    </subcellularLocation>
</comment>
<feature type="transmembrane region" description="Helical" evidence="7">
    <location>
        <begin position="119"/>
        <end position="137"/>
    </location>
</feature>
<evidence type="ECO:0000256" key="4">
    <source>
        <dbReference type="ARBA" id="ARBA00022989"/>
    </source>
</evidence>
<proteinExistence type="predicted"/>
<keyword evidence="3 7" id="KW-0812">Transmembrane</keyword>
<feature type="transmembrane region" description="Helical" evidence="7">
    <location>
        <begin position="192"/>
        <end position="214"/>
    </location>
</feature>
<dbReference type="PANTHER" id="PTHR33545">
    <property type="entry name" value="UPF0750 MEMBRANE PROTEIN YITT-RELATED"/>
    <property type="match status" value="1"/>
</dbReference>
<dbReference type="Pfam" id="PF02588">
    <property type="entry name" value="YitT_membrane"/>
    <property type="match status" value="1"/>
</dbReference>
<evidence type="ECO:0000256" key="1">
    <source>
        <dbReference type="ARBA" id="ARBA00004651"/>
    </source>
</evidence>
<keyword evidence="4 7" id="KW-1133">Transmembrane helix</keyword>
<evidence type="ECO:0000313" key="10">
    <source>
        <dbReference type="Proteomes" id="UP000824110"/>
    </source>
</evidence>
<dbReference type="AlphaFoldDB" id="A0A9D1SIU0"/>
<dbReference type="Proteomes" id="UP000824110">
    <property type="component" value="Unassembled WGS sequence"/>
</dbReference>
<dbReference type="PANTHER" id="PTHR33545:SF5">
    <property type="entry name" value="UPF0750 MEMBRANE PROTEIN YITT"/>
    <property type="match status" value="1"/>
</dbReference>
<sequence>MEKQIENQADIAGQNDNDGELDSDGSIKDGTGSQKQSKKHKIHIFILDCLLTVVMALLFALNYRLFILPNNFASAGFSGIAAMIEYATKFPAGYFSLITNVPLCIFAFFFITKDFAIKTSIFSIFYSLFLIMFEQWIDLSAFQYEAHGVDTIYPALIAGAICGFVYGVSFRRNSSTAGADIVAKYVSIKKPMLNFFWINFAINATIAVISYFVYGVHPDGTIAYDYKPVCQCMVYCLLSSFVGNAIIKGSKSAYKFFIVTTHADEIDAEIISRLHHGATKMKAVGVYSNIDRDVIICVVNKRQLVEFRNILKKYDNTFAFVETVSETVGMFRRAK</sequence>
<evidence type="ECO:0000259" key="8">
    <source>
        <dbReference type="Pfam" id="PF10035"/>
    </source>
</evidence>
<evidence type="ECO:0000256" key="6">
    <source>
        <dbReference type="SAM" id="MobiDB-lite"/>
    </source>
</evidence>
<feature type="transmembrane region" description="Helical" evidence="7">
    <location>
        <begin position="152"/>
        <end position="171"/>
    </location>
</feature>
<dbReference type="InterPro" id="IPR003740">
    <property type="entry name" value="YitT"/>
</dbReference>
<feature type="transmembrane region" description="Helical" evidence="7">
    <location>
        <begin position="42"/>
        <end position="61"/>
    </location>
</feature>
<feature type="transmembrane region" description="Helical" evidence="7">
    <location>
        <begin position="226"/>
        <end position="247"/>
    </location>
</feature>
<accession>A0A9D1SIU0</accession>
<reference evidence="9" key="1">
    <citation type="submission" date="2020-10" db="EMBL/GenBank/DDBJ databases">
        <authorList>
            <person name="Gilroy R."/>
        </authorList>
    </citation>
    <scope>NUCLEOTIDE SEQUENCE</scope>
    <source>
        <strain evidence="9">CHK195-12923</strain>
    </source>
</reference>
<evidence type="ECO:0000256" key="7">
    <source>
        <dbReference type="SAM" id="Phobius"/>
    </source>
</evidence>
<reference evidence="9" key="2">
    <citation type="journal article" date="2021" name="PeerJ">
        <title>Extensive microbial diversity within the chicken gut microbiome revealed by metagenomics and culture.</title>
        <authorList>
            <person name="Gilroy R."/>
            <person name="Ravi A."/>
            <person name="Getino M."/>
            <person name="Pursley I."/>
            <person name="Horton D.L."/>
            <person name="Alikhan N.F."/>
            <person name="Baker D."/>
            <person name="Gharbi K."/>
            <person name="Hall N."/>
            <person name="Watson M."/>
            <person name="Adriaenssens E.M."/>
            <person name="Foster-Nyarko E."/>
            <person name="Jarju S."/>
            <person name="Secka A."/>
            <person name="Antonio M."/>
            <person name="Oren A."/>
            <person name="Chaudhuri R.R."/>
            <person name="La Ragione R."/>
            <person name="Hildebrand F."/>
            <person name="Pallen M.J."/>
        </authorList>
    </citation>
    <scope>NUCLEOTIDE SEQUENCE</scope>
    <source>
        <strain evidence="9">CHK195-12923</strain>
    </source>
</reference>
<dbReference type="GO" id="GO:0005886">
    <property type="term" value="C:plasma membrane"/>
    <property type="evidence" value="ECO:0007669"/>
    <property type="project" value="UniProtKB-SubCell"/>
</dbReference>
<keyword evidence="2" id="KW-1003">Cell membrane</keyword>
<gene>
    <name evidence="9" type="ORF">IAB69_01045</name>
</gene>
<dbReference type="PIRSF" id="PIRSF006483">
    <property type="entry name" value="Membrane_protein_YitT"/>
    <property type="match status" value="1"/>
</dbReference>
<dbReference type="InterPro" id="IPR051461">
    <property type="entry name" value="UPF0750_membrane"/>
</dbReference>
<evidence type="ECO:0000256" key="3">
    <source>
        <dbReference type="ARBA" id="ARBA00022692"/>
    </source>
</evidence>
<dbReference type="EMBL" id="DVNE01000009">
    <property type="protein sequence ID" value="HIU61223.1"/>
    <property type="molecule type" value="Genomic_DNA"/>
</dbReference>
<organism evidence="9 10">
    <name type="scientific">Candidatus Coproplasma excrementigallinarum</name>
    <dbReference type="NCBI Taxonomy" id="2840747"/>
    <lineage>
        <taxon>Bacteria</taxon>
        <taxon>Bacillati</taxon>
        <taxon>Bacillota</taxon>
        <taxon>Clostridia</taxon>
        <taxon>Eubacteriales</taxon>
        <taxon>Candidatus Coproplasma</taxon>
    </lineage>
</organism>
<dbReference type="InterPro" id="IPR019264">
    <property type="entry name" value="DUF2179"/>
</dbReference>
<comment type="caution">
    <text evidence="9">The sequence shown here is derived from an EMBL/GenBank/DDBJ whole genome shotgun (WGS) entry which is preliminary data.</text>
</comment>